<dbReference type="PROSITE" id="PS50082">
    <property type="entry name" value="WD_REPEATS_2"/>
    <property type="match status" value="2"/>
</dbReference>
<gene>
    <name evidence="2" type="ORF">PPENT_87.1.T1800029</name>
</gene>
<dbReference type="AlphaFoldDB" id="A0A8S1YJE0"/>
<dbReference type="SMART" id="SM00320">
    <property type="entry name" value="WD40"/>
    <property type="match status" value="4"/>
</dbReference>
<dbReference type="EMBL" id="CAJJDO010000180">
    <property type="protein sequence ID" value="CAD8213521.1"/>
    <property type="molecule type" value="Genomic_DNA"/>
</dbReference>
<evidence type="ECO:0000256" key="1">
    <source>
        <dbReference type="PROSITE-ProRule" id="PRU00221"/>
    </source>
</evidence>
<dbReference type="GO" id="GO:0097361">
    <property type="term" value="C:cytosolic [4Fe-4S] assembly targeting complex"/>
    <property type="evidence" value="ECO:0007669"/>
    <property type="project" value="TreeGrafter"/>
</dbReference>
<evidence type="ECO:0008006" key="4">
    <source>
        <dbReference type="Google" id="ProtNLM"/>
    </source>
</evidence>
<organism evidence="2 3">
    <name type="scientific">Paramecium pentaurelia</name>
    <dbReference type="NCBI Taxonomy" id="43138"/>
    <lineage>
        <taxon>Eukaryota</taxon>
        <taxon>Sar</taxon>
        <taxon>Alveolata</taxon>
        <taxon>Ciliophora</taxon>
        <taxon>Intramacronucleata</taxon>
        <taxon>Oligohymenophorea</taxon>
        <taxon>Peniculida</taxon>
        <taxon>Parameciidae</taxon>
        <taxon>Paramecium</taxon>
    </lineage>
</organism>
<sequence length="402" mass="47457">MKELDQYLDLNNTKFELSLPKLNQLHLIDQSQFQSNIIQELKPLINSKIKDQVKFKLQSHQQDQKQLIQSQQQIKSPSSQFNIKPFNYQLISNNPIKQLQYGRCIAINKDSSIVAIGCNDKQIKIYEFKQGMMKLIQELNEHSNCVFSLNFMQQSDQLIFGDSGGSIVIWSRNNYYQWNSSQTIKGHNYGINCLILNNNEDLIISSSSDKTIKFWIKQHEWLCQQTITDHTSSVYQISLNDQQDKDISCSSDYKILVIECSEQSKRWIVIQNINVDCQGYRLCFIKNNLFTFQPWNGNLMHVYEMNSVSKQFTKTKDITVNQGNDRWQLFPLQYIKQKQILVSKHYKYINFIRRTEKDEFKVEQSIQFNTFGIFGQLSNDGEYSITWDDLSEEIQIRKYREE</sequence>
<dbReference type="Pfam" id="PF00400">
    <property type="entry name" value="WD40"/>
    <property type="match status" value="3"/>
</dbReference>
<evidence type="ECO:0000313" key="2">
    <source>
        <dbReference type="EMBL" id="CAD8213521.1"/>
    </source>
</evidence>
<proteinExistence type="predicted"/>
<evidence type="ECO:0000313" key="3">
    <source>
        <dbReference type="Proteomes" id="UP000689195"/>
    </source>
</evidence>
<dbReference type="OrthoDB" id="196858at2759"/>
<dbReference type="PANTHER" id="PTHR19920">
    <property type="entry name" value="WD40 PROTEIN CIAO1"/>
    <property type="match status" value="1"/>
</dbReference>
<dbReference type="PROSITE" id="PS50294">
    <property type="entry name" value="WD_REPEATS_REGION"/>
    <property type="match status" value="1"/>
</dbReference>
<dbReference type="Proteomes" id="UP000689195">
    <property type="component" value="Unassembled WGS sequence"/>
</dbReference>
<accession>A0A8S1YJE0</accession>
<reference evidence="2" key="1">
    <citation type="submission" date="2021-01" db="EMBL/GenBank/DDBJ databases">
        <authorList>
            <consortium name="Genoscope - CEA"/>
            <person name="William W."/>
        </authorList>
    </citation>
    <scope>NUCLEOTIDE SEQUENCE</scope>
</reference>
<feature type="repeat" description="WD" evidence="1">
    <location>
        <begin position="184"/>
        <end position="215"/>
    </location>
</feature>
<dbReference type="InterPro" id="IPR001680">
    <property type="entry name" value="WD40_rpt"/>
</dbReference>
<protein>
    <recommendedName>
        <fullName evidence="4">WD40-repeat-containing domain</fullName>
    </recommendedName>
</protein>
<comment type="caution">
    <text evidence="2">The sequence shown here is derived from an EMBL/GenBank/DDBJ whole genome shotgun (WGS) entry which is preliminary data.</text>
</comment>
<dbReference type="GO" id="GO:0016226">
    <property type="term" value="P:iron-sulfur cluster assembly"/>
    <property type="evidence" value="ECO:0007669"/>
    <property type="project" value="TreeGrafter"/>
</dbReference>
<dbReference type="PANTHER" id="PTHR19920:SF0">
    <property type="entry name" value="CYTOSOLIC IRON-SULFUR PROTEIN ASSEMBLY PROTEIN CIAO1-RELATED"/>
    <property type="match status" value="1"/>
</dbReference>
<keyword evidence="1" id="KW-0853">WD repeat</keyword>
<name>A0A8S1YJE0_9CILI</name>
<keyword evidence="3" id="KW-1185">Reference proteome</keyword>
<feature type="repeat" description="WD" evidence="1">
    <location>
        <begin position="139"/>
        <end position="171"/>
    </location>
</feature>